<dbReference type="GO" id="GO:0008270">
    <property type="term" value="F:zinc ion binding"/>
    <property type="evidence" value="ECO:0007669"/>
    <property type="project" value="UniProtKB-KW"/>
</dbReference>
<dbReference type="InterPro" id="IPR036236">
    <property type="entry name" value="Znf_C2H2_sf"/>
</dbReference>
<dbReference type="PANTHER" id="PTHR13267:SF3">
    <property type="entry name" value="ZINC FINGER PROTEIN 277"/>
    <property type="match status" value="1"/>
</dbReference>
<dbReference type="GeneID" id="106172999"/>
<feature type="domain" description="C2H2-type" evidence="5">
    <location>
        <begin position="105"/>
        <end position="128"/>
    </location>
</feature>
<evidence type="ECO:0000256" key="2">
    <source>
        <dbReference type="ARBA" id="ARBA00022771"/>
    </source>
</evidence>
<gene>
    <name evidence="7" type="primary">LOC106172999</name>
</gene>
<dbReference type="OrthoDB" id="278606at2759"/>
<dbReference type="PANTHER" id="PTHR13267">
    <property type="entry name" value="ZINC FINGER PROTEIN 277"/>
    <property type="match status" value="1"/>
</dbReference>
<dbReference type="RefSeq" id="XP_013409412.1">
    <property type="nucleotide sequence ID" value="XM_013553958.1"/>
</dbReference>
<evidence type="ECO:0000313" key="6">
    <source>
        <dbReference type="Proteomes" id="UP000085678"/>
    </source>
</evidence>
<reference evidence="7" key="1">
    <citation type="submission" date="2025-08" db="UniProtKB">
        <authorList>
            <consortium name="RefSeq"/>
        </authorList>
    </citation>
    <scope>IDENTIFICATION</scope>
    <source>
        <tissue evidence="7">Gonads</tissue>
    </source>
</reference>
<dbReference type="SUPFAM" id="SSF57667">
    <property type="entry name" value="beta-beta-alpha zinc fingers"/>
    <property type="match status" value="1"/>
</dbReference>
<dbReference type="AlphaFoldDB" id="A0A1S3JG88"/>
<evidence type="ECO:0000256" key="3">
    <source>
        <dbReference type="ARBA" id="ARBA00022833"/>
    </source>
</evidence>
<dbReference type="PROSITE" id="PS00028">
    <property type="entry name" value="ZINC_FINGER_C2H2_1"/>
    <property type="match status" value="1"/>
</dbReference>
<evidence type="ECO:0000313" key="7">
    <source>
        <dbReference type="RefSeq" id="XP_013409412.1"/>
    </source>
</evidence>
<keyword evidence="6" id="KW-1185">Reference proteome</keyword>
<keyword evidence="3" id="KW-0862">Zinc</keyword>
<protein>
    <submittedName>
        <fullName evidence="7">Zinc finger protein 277-like</fullName>
    </submittedName>
</protein>
<dbReference type="KEGG" id="lak:106172999"/>
<comment type="similarity">
    <text evidence="4">Belongs to the ZNF277 family.</text>
</comment>
<dbReference type="InterPro" id="IPR040048">
    <property type="entry name" value="ZNF277"/>
</dbReference>
<keyword evidence="2" id="KW-0863">Zinc-finger</keyword>
<evidence type="ECO:0000259" key="5">
    <source>
        <dbReference type="PROSITE" id="PS00028"/>
    </source>
</evidence>
<dbReference type="Proteomes" id="UP000085678">
    <property type="component" value="Unplaced"/>
</dbReference>
<dbReference type="Pfam" id="PF12756">
    <property type="entry name" value="zf-C2H2_2"/>
    <property type="match status" value="1"/>
</dbReference>
<evidence type="ECO:0000256" key="1">
    <source>
        <dbReference type="ARBA" id="ARBA00022723"/>
    </source>
</evidence>
<dbReference type="InterPro" id="IPR013087">
    <property type="entry name" value="Znf_C2H2_type"/>
</dbReference>
<proteinExistence type="inferred from homology"/>
<sequence length="172" mass="20694">MQDMYDFRFQELGKNWENIQSEHDVAIEDDETDNEEEWTSWTDDTGARAVCLFCCHGDTDMDRLLEHMKVVHRFDLKTVRQAKRLNFYQQVKLINYIRRQMHQNCCILCSEKFEAREDLIGHYTHSGHVTQFPESSDWDQPEYFFPTFEKTTYFVGWRMTERMMGMIDGMMG</sequence>
<dbReference type="InParanoid" id="A0A1S3JG88"/>
<keyword evidence="1" id="KW-0479">Metal-binding</keyword>
<name>A0A1S3JG88_LINAN</name>
<dbReference type="InterPro" id="IPR041661">
    <property type="entry name" value="ZN622/Rei1/Reh1_Znf-C2H2"/>
</dbReference>
<evidence type="ECO:0000256" key="4">
    <source>
        <dbReference type="ARBA" id="ARBA00034119"/>
    </source>
</evidence>
<organism evidence="6 7">
    <name type="scientific">Lingula anatina</name>
    <name type="common">Brachiopod</name>
    <name type="synonym">Lingula unguis</name>
    <dbReference type="NCBI Taxonomy" id="7574"/>
    <lineage>
        <taxon>Eukaryota</taxon>
        <taxon>Metazoa</taxon>
        <taxon>Spiralia</taxon>
        <taxon>Lophotrochozoa</taxon>
        <taxon>Brachiopoda</taxon>
        <taxon>Linguliformea</taxon>
        <taxon>Lingulata</taxon>
        <taxon>Lingulida</taxon>
        <taxon>Linguloidea</taxon>
        <taxon>Lingulidae</taxon>
        <taxon>Lingula</taxon>
    </lineage>
</organism>
<accession>A0A1S3JG88</accession>